<reference evidence="1 2" key="1">
    <citation type="journal article" date="2022" name="bioRxiv">
        <title>The genome of the oomycete Peronosclerospora sorghi, a cosmopolitan pathogen of maize and sorghum, is inflated with dispersed pseudogenes.</title>
        <authorList>
            <person name="Fletcher K."/>
            <person name="Martin F."/>
            <person name="Isakeit T."/>
            <person name="Cavanaugh K."/>
            <person name="Magill C."/>
            <person name="Michelmore R."/>
        </authorList>
    </citation>
    <scope>NUCLEOTIDE SEQUENCE [LARGE SCALE GENOMIC DNA]</scope>
    <source>
        <strain evidence="1">P6</strain>
    </source>
</reference>
<evidence type="ECO:0000313" key="2">
    <source>
        <dbReference type="Proteomes" id="UP001163321"/>
    </source>
</evidence>
<evidence type="ECO:0000313" key="1">
    <source>
        <dbReference type="EMBL" id="KAI9911526.1"/>
    </source>
</evidence>
<accession>A0ACC0W1D5</accession>
<dbReference type="Proteomes" id="UP001163321">
    <property type="component" value="Chromosome 5"/>
</dbReference>
<dbReference type="EMBL" id="CM047584">
    <property type="protein sequence ID" value="KAI9911526.1"/>
    <property type="molecule type" value="Genomic_DNA"/>
</dbReference>
<proteinExistence type="predicted"/>
<protein>
    <submittedName>
        <fullName evidence="1">Uncharacterized protein</fullName>
    </submittedName>
</protein>
<organism evidence="1 2">
    <name type="scientific">Peronosclerospora sorghi</name>
    <dbReference type="NCBI Taxonomy" id="230839"/>
    <lineage>
        <taxon>Eukaryota</taxon>
        <taxon>Sar</taxon>
        <taxon>Stramenopiles</taxon>
        <taxon>Oomycota</taxon>
        <taxon>Peronosporomycetes</taxon>
        <taxon>Peronosporales</taxon>
        <taxon>Peronosporaceae</taxon>
        <taxon>Peronosclerospora</taxon>
    </lineage>
</organism>
<keyword evidence="2" id="KW-1185">Reference proteome</keyword>
<name>A0ACC0W1D5_9STRA</name>
<gene>
    <name evidence="1" type="ORF">PsorP6_009090</name>
</gene>
<comment type="caution">
    <text evidence="1">The sequence shown here is derived from an EMBL/GenBank/DDBJ whole genome shotgun (WGS) entry which is preliminary data.</text>
</comment>
<sequence length="211" mass="24336">MEGVFGVMKLDLKVYKNDQRLGGYWIRRDAWCFVKVTPFFVQFAGLYDHWKNDKDELTCTYTILTTAVAPEIKWLHTRMPLEVCIFKVKNAPSRSTSNVLSFFGVKPEKQQQPFKTENETISDTSTSDFVKKENDELPQKNVKQFPANFVPASSIVDERSNEETQNVNSPKTSSKRRRISFPTETTEVTSSTKLGPKQSSLDFYFGQKHRK</sequence>